<dbReference type="AlphaFoldDB" id="A0A8J5JMJ2"/>
<evidence type="ECO:0000313" key="1">
    <source>
        <dbReference type="EMBL" id="KAG7155844.1"/>
    </source>
</evidence>
<dbReference type="EMBL" id="JAHLQT010040280">
    <property type="protein sequence ID" value="KAG7155844.1"/>
    <property type="molecule type" value="Genomic_DNA"/>
</dbReference>
<reference evidence="1" key="1">
    <citation type="journal article" date="2021" name="Sci. Adv.">
        <title>The American lobster genome reveals insights on longevity, neural, and immune adaptations.</title>
        <authorList>
            <person name="Polinski J.M."/>
            <person name="Zimin A.V."/>
            <person name="Clark K.F."/>
            <person name="Kohn A.B."/>
            <person name="Sadowski N."/>
            <person name="Timp W."/>
            <person name="Ptitsyn A."/>
            <person name="Khanna P."/>
            <person name="Romanova D.Y."/>
            <person name="Williams P."/>
            <person name="Greenwood S.J."/>
            <person name="Moroz L.L."/>
            <person name="Walt D.R."/>
            <person name="Bodnar A.G."/>
        </authorList>
    </citation>
    <scope>NUCLEOTIDE SEQUENCE</scope>
    <source>
        <strain evidence="1">GMGI-L3</strain>
    </source>
</reference>
<evidence type="ECO:0000313" key="2">
    <source>
        <dbReference type="Proteomes" id="UP000747542"/>
    </source>
</evidence>
<name>A0A8J5JMJ2_HOMAM</name>
<protein>
    <submittedName>
        <fullName evidence="1">Putative apolipophorins-like 8</fullName>
    </submittedName>
</protein>
<proteinExistence type="predicted"/>
<gene>
    <name evidence="1" type="primary">Apolpp-L8</name>
    <name evidence="1" type="ORF">Hamer_G019257</name>
</gene>
<keyword evidence="2" id="KW-1185">Reference proteome</keyword>
<comment type="caution">
    <text evidence="1">The sequence shown here is derived from an EMBL/GenBank/DDBJ whole genome shotgun (WGS) entry which is preliminary data.</text>
</comment>
<organism evidence="1 2">
    <name type="scientific">Homarus americanus</name>
    <name type="common">American lobster</name>
    <dbReference type="NCBI Taxonomy" id="6706"/>
    <lineage>
        <taxon>Eukaryota</taxon>
        <taxon>Metazoa</taxon>
        <taxon>Ecdysozoa</taxon>
        <taxon>Arthropoda</taxon>
        <taxon>Crustacea</taxon>
        <taxon>Multicrustacea</taxon>
        <taxon>Malacostraca</taxon>
        <taxon>Eumalacostraca</taxon>
        <taxon>Eucarida</taxon>
        <taxon>Decapoda</taxon>
        <taxon>Pleocyemata</taxon>
        <taxon>Astacidea</taxon>
        <taxon>Nephropoidea</taxon>
        <taxon>Nephropidae</taxon>
        <taxon>Homarus</taxon>
    </lineage>
</organism>
<sequence length="165" mass="18570">MLLTTGIDSSNAYTLKDAKSRGRRGRLKGDPAIWRHINIPKDKLGYCAPLALENNGTIFTFNPFKIPRRRSLTKEKKKVEKLAIVFGRRVVQTALPQERKRCVCVPSTPDGAASVQCDNWNSGHLSILEQYGDEEFTFPEETNSREAGSCIRRSSLGNCIEWLQS</sequence>
<dbReference type="Proteomes" id="UP000747542">
    <property type="component" value="Unassembled WGS sequence"/>
</dbReference>
<accession>A0A8J5JMJ2</accession>